<dbReference type="OrthoDB" id="164800at2"/>
<evidence type="ECO:0000259" key="1">
    <source>
        <dbReference type="PROSITE" id="PS51186"/>
    </source>
</evidence>
<dbReference type="Pfam" id="PF00583">
    <property type="entry name" value="Acetyltransf_1"/>
    <property type="match status" value="1"/>
</dbReference>
<dbReference type="CDD" id="cd04301">
    <property type="entry name" value="NAT_SF"/>
    <property type="match status" value="1"/>
</dbReference>
<keyword evidence="2" id="KW-0808">Transferase</keyword>
<dbReference type="AlphaFoldDB" id="A0A543APQ4"/>
<dbReference type="InterPro" id="IPR016181">
    <property type="entry name" value="Acyl_CoA_acyltransferase"/>
</dbReference>
<comment type="caution">
    <text evidence="2">The sequence shown here is derived from an EMBL/GenBank/DDBJ whole genome shotgun (WGS) entry which is preliminary data.</text>
</comment>
<dbReference type="EMBL" id="VFOW01000001">
    <property type="protein sequence ID" value="TQL74557.1"/>
    <property type="molecule type" value="Genomic_DNA"/>
</dbReference>
<dbReference type="Proteomes" id="UP000317043">
    <property type="component" value="Unassembled WGS sequence"/>
</dbReference>
<organism evidence="2 3">
    <name type="scientific">Stackebrandtia endophytica</name>
    <dbReference type="NCBI Taxonomy" id="1496996"/>
    <lineage>
        <taxon>Bacteria</taxon>
        <taxon>Bacillati</taxon>
        <taxon>Actinomycetota</taxon>
        <taxon>Actinomycetes</taxon>
        <taxon>Glycomycetales</taxon>
        <taxon>Glycomycetaceae</taxon>
        <taxon>Stackebrandtia</taxon>
    </lineage>
</organism>
<keyword evidence="3" id="KW-1185">Reference proteome</keyword>
<accession>A0A543APQ4</accession>
<sequence length="258" mass="27925">MDIAAIRRLFDRQMRVDAPPDAGTGSVEAVGPIVRVVSDNGWNGVRYSDLTDTTADAVIAAEAAYFAARGVTCEWKLYSHDQPADLPDRLMRAGFTGGEPEAHLVAELGDTPRHVTAPDGVGLSVVTDEAGVVAAAGVHHRVFGGDLTQITASYLDQFDHPDVNSIIVAEVDGEPVSAARLELTPGTRFAGFWGGATLPQWRRRGIYRALVAYRAKIAHDRGYRYGYVDALPTSEPILRRLGFHRIGTTVPFTLEATR</sequence>
<dbReference type="SUPFAM" id="SSF55729">
    <property type="entry name" value="Acyl-CoA N-acyltransferases (Nat)"/>
    <property type="match status" value="1"/>
</dbReference>
<dbReference type="InParanoid" id="A0A543APQ4"/>
<feature type="domain" description="N-acetyltransferase" evidence="1">
    <location>
        <begin position="121"/>
        <end position="258"/>
    </location>
</feature>
<dbReference type="RefSeq" id="WP_142033761.1">
    <property type="nucleotide sequence ID" value="NZ_JBHTGS010000002.1"/>
</dbReference>
<protein>
    <submittedName>
        <fullName evidence="2">Acetyltransferase (GNAT) family protein</fullName>
    </submittedName>
</protein>
<proteinExistence type="predicted"/>
<dbReference type="GO" id="GO:0016747">
    <property type="term" value="F:acyltransferase activity, transferring groups other than amino-acyl groups"/>
    <property type="evidence" value="ECO:0007669"/>
    <property type="project" value="InterPro"/>
</dbReference>
<reference evidence="2 3" key="1">
    <citation type="submission" date="2019-06" db="EMBL/GenBank/DDBJ databases">
        <title>Sequencing the genomes of 1000 actinobacteria strains.</title>
        <authorList>
            <person name="Klenk H.-P."/>
        </authorList>
    </citation>
    <scope>NUCLEOTIDE SEQUENCE [LARGE SCALE GENOMIC DNA]</scope>
    <source>
        <strain evidence="2 3">DSM 45928</strain>
    </source>
</reference>
<evidence type="ECO:0000313" key="2">
    <source>
        <dbReference type="EMBL" id="TQL74557.1"/>
    </source>
</evidence>
<gene>
    <name evidence="2" type="ORF">FB566_0042</name>
</gene>
<evidence type="ECO:0000313" key="3">
    <source>
        <dbReference type="Proteomes" id="UP000317043"/>
    </source>
</evidence>
<dbReference type="InterPro" id="IPR000182">
    <property type="entry name" value="GNAT_dom"/>
</dbReference>
<dbReference type="Gene3D" id="3.40.630.30">
    <property type="match status" value="1"/>
</dbReference>
<name>A0A543APQ4_9ACTN</name>
<dbReference type="PROSITE" id="PS51186">
    <property type="entry name" value="GNAT"/>
    <property type="match status" value="1"/>
</dbReference>